<evidence type="ECO:0000313" key="3">
    <source>
        <dbReference type="Proteomes" id="UP000708208"/>
    </source>
</evidence>
<reference evidence="2" key="1">
    <citation type="submission" date="2021-06" db="EMBL/GenBank/DDBJ databases">
        <authorList>
            <person name="Hodson N. C."/>
            <person name="Mongue J. A."/>
            <person name="Jaron S. K."/>
        </authorList>
    </citation>
    <scope>NUCLEOTIDE SEQUENCE</scope>
</reference>
<evidence type="ECO:0000256" key="1">
    <source>
        <dbReference type="SAM" id="SignalP"/>
    </source>
</evidence>
<dbReference type="Proteomes" id="UP000708208">
    <property type="component" value="Unassembled WGS sequence"/>
</dbReference>
<comment type="caution">
    <text evidence="2">The sequence shown here is derived from an EMBL/GenBank/DDBJ whole genome shotgun (WGS) entry which is preliminary data.</text>
</comment>
<proteinExistence type="predicted"/>
<keyword evidence="1" id="KW-0732">Signal</keyword>
<organism evidence="2 3">
    <name type="scientific">Allacma fusca</name>
    <dbReference type="NCBI Taxonomy" id="39272"/>
    <lineage>
        <taxon>Eukaryota</taxon>
        <taxon>Metazoa</taxon>
        <taxon>Ecdysozoa</taxon>
        <taxon>Arthropoda</taxon>
        <taxon>Hexapoda</taxon>
        <taxon>Collembola</taxon>
        <taxon>Symphypleona</taxon>
        <taxon>Sminthuridae</taxon>
        <taxon>Allacma</taxon>
    </lineage>
</organism>
<gene>
    <name evidence="2" type="ORF">AFUS01_LOCUS41543</name>
</gene>
<evidence type="ECO:0000313" key="2">
    <source>
        <dbReference type="EMBL" id="CAG7831818.1"/>
    </source>
</evidence>
<keyword evidence="3" id="KW-1185">Reference proteome</keyword>
<protein>
    <submittedName>
        <fullName evidence="2">Uncharacterized protein</fullName>
    </submittedName>
</protein>
<dbReference type="EMBL" id="CAJVCH010562211">
    <property type="protein sequence ID" value="CAG7831818.1"/>
    <property type="molecule type" value="Genomic_DNA"/>
</dbReference>
<dbReference type="AlphaFoldDB" id="A0A8J2LHD2"/>
<feature type="chain" id="PRO_5035317524" evidence="1">
    <location>
        <begin position="20"/>
        <end position="248"/>
    </location>
</feature>
<feature type="signal peptide" evidence="1">
    <location>
        <begin position="1"/>
        <end position="19"/>
    </location>
</feature>
<accession>A0A8J2LHD2</accession>
<sequence length="248" mass="28319">MREIFSLLAFLIPWNFASSETFTGSSEWRNDTTLYDCIDASPHQGSGNLFTVPPNLNFESHSYIFPVIQSLKPLPCLGQPGHKRILSLTPSEVIFSPLGHIKVIGANVGGFGVIYNPEEYCIKRNFSLVEIHYCVSQCAQPNEPISVESDKRKEVCVPKCCLPGFIIDYNTNERCTRSAVDWTPTFYHASSVNTQRCIAEVERKQQPFYRLIHPNEGWCSIKILYPRIRLSADSLDRSRYLFVFRIIM</sequence>
<name>A0A8J2LHD2_9HEXA</name>